<comment type="catalytic activity">
    <reaction evidence="10">
        <text>ATP + H2O = ADP + phosphate + H(+)</text>
        <dbReference type="Rhea" id="RHEA:13065"/>
        <dbReference type="ChEBI" id="CHEBI:15377"/>
        <dbReference type="ChEBI" id="CHEBI:15378"/>
        <dbReference type="ChEBI" id="CHEBI:30616"/>
        <dbReference type="ChEBI" id="CHEBI:43474"/>
        <dbReference type="ChEBI" id="CHEBI:456216"/>
        <dbReference type="EC" id="3.6.4.13"/>
    </reaction>
</comment>
<feature type="compositionally biased region" description="Low complexity" evidence="11">
    <location>
        <begin position="383"/>
        <end position="399"/>
    </location>
</feature>
<evidence type="ECO:0000256" key="11">
    <source>
        <dbReference type="SAM" id="MobiDB-lite"/>
    </source>
</evidence>
<dbReference type="EC" id="3.6.4.13" evidence="3"/>
<feature type="region of interest" description="Disordered" evidence="11">
    <location>
        <begin position="1551"/>
        <end position="1585"/>
    </location>
</feature>
<evidence type="ECO:0000256" key="1">
    <source>
        <dbReference type="ARBA" id="ARBA00004496"/>
    </source>
</evidence>
<feature type="region of interest" description="Disordered" evidence="11">
    <location>
        <begin position="294"/>
        <end position="336"/>
    </location>
</feature>
<evidence type="ECO:0000313" key="16">
    <source>
        <dbReference type="Proteomes" id="UP001194696"/>
    </source>
</evidence>
<keyword evidence="7" id="KW-0347">Helicase</keyword>
<name>A0ABQ7K0S3_9FUNG</name>
<keyword evidence="4" id="KW-0963">Cytoplasm</keyword>
<dbReference type="CDD" id="cd18038">
    <property type="entry name" value="DEXXQc_Helz-like"/>
    <property type="match status" value="1"/>
</dbReference>
<dbReference type="Gene3D" id="3.40.50.300">
    <property type="entry name" value="P-loop containing nucleotide triphosphate hydrolases"/>
    <property type="match status" value="2"/>
</dbReference>
<feature type="region of interest" description="Disordered" evidence="11">
    <location>
        <begin position="204"/>
        <end position="266"/>
    </location>
</feature>
<comment type="subcellular location">
    <subcellularLocation>
        <location evidence="1">Cytoplasm</location>
    </subcellularLocation>
</comment>
<evidence type="ECO:0000259" key="12">
    <source>
        <dbReference type="Pfam" id="PF13086"/>
    </source>
</evidence>
<feature type="compositionally biased region" description="Polar residues" evidence="11">
    <location>
        <begin position="459"/>
        <end position="479"/>
    </location>
</feature>
<feature type="compositionally biased region" description="Polar residues" evidence="11">
    <location>
        <begin position="94"/>
        <end position="172"/>
    </location>
</feature>
<dbReference type="SUPFAM" id="SSF52540">
    <property type="entry name" value="P-loop containing nucleoside triphosphate hydrolases"/>
    <property type="match status" value="1"/>
</dbReference>
<keyword evidence="9" id="KW-0943">RNA-mediated gene silencing</keyword>
<feature type="region of interest" description="Disordered" evidence="11">
    <location>
        <begin position="1613"/>
        <end position="1795"/>
    </location>
</feature>
<feature type="compositionally biased region" description="Acidic residues" evidence="11">
    <location>
        <begin position="1559"/>
        <end position="1572"/>
    </location>
</feature>
<feature type="region of interest" description="Disordered" evidence="11">
    <location>
        <begin position="591"/>
        <end position="615"/>
    </location>
</feature>
<feature type="region of interest" description="Disordered" evidence="11">
    <location>
        <begin position="358"/>
        <end position="422"/>
    </location>
</feature>
<dbReference type="InterPro" id="IPR026122">
    <property type="entry name" value="MOV-10/SDE3_DEXXQ/H-box"/>
</dbReference>
<dbReference type="Pfam" id="PF21634">
    <property type="entry name" value="MOV-10_beta-barrel"/>
    <property type="match status" value="1"/>
</dbReference>
<feature type="domain" description="Helicase MOV-10-like beta-barrel" evidence="14">
    <location>
        <begin position="866"/>
        <end position="930"/>
    </location>
</feature>
<feature type="compositionally biased region" description="Low complexity" evidence="11">
    <location>
        <begin position="1732"/>
        <end position="1754"/>
    </location>
</feature>
<feature type="compositionally biased region" description="Polar residues" evidence="11">
    <location>
        <begin position="1711"/>
        <end position="1724"/>
    </location>
</feature>
<feature type="domain" description="DNA2/NAM7 helicase helicase" evidence="12">
    <location>
        <begin position="1179"/>
        <end position="1223"/>
    </location>
</feature>
<evidence type="ECO:0000256" key="5">
    <source>
        <dbReference type="ARBA" id="ARBA00022741"/>
    </source>
</evidence>
<feature type="compositionally biased region" description="Low complexity" evidence="11">
    <location>
        <begin position="1670"/>
        <end position="1692"/>
    </location>
</feature>
<dbReference type="InterPro" id="IPR027417">
    <property type="entry name" value="P-loop_NTPase"/>
</dbReference>
<gene>
    <name evidence="15" type="ORF">BGZ96_007801</name>
</gene>
<feature type="compositionally biased region" description="Polar residues" evidence="11">
    <location>
        <begin position="236"/>
        <end position="266"/>
    </location>
</feature>
<evidence type="ECO:0000256" key="8">
    <source>
        <dbReference type="ARBA" id="ARBA00022840"/>
    </source>
</evidence>
<feature type="compositionally biased region" description="Basic and acidic residues" evidence="11">
    <location>
        <begin position="1624"/>
        <end position="1634"/>
    </location>
</feature>
<dbReference type="Pfam" id="PF13087">
    <property type="entry name" value="AAA_12"/>
    <property type="match status" value="1"/>
</dbReference>
<proteinExistence type="inferred from homology"/>
<dbReference type="PANTHER" id="PTHR45418">
    <property type="entry name" value="CANCER/TESTIS ANTIGEN 55"/>
    <property type="match status" value="1"/>
</dbReference>
<evidence type="ECO:0000256" key="2">
    <source>
        <dbReference type="ARBA" id="ARBA00005601"/>
    </source>
</evidence>
<feature type="compositionally biased region" description="Polar residues" evidence="11">
    <location>
        <begin position="591"/>
        <end position="610"/>
    </location>
</feature>
<dbReference type="EMBL" id="JAAAIM010000411">
    <property type="protein sequence ID" value="KAG0288434.1"/>
    <property type="molecule type" value="Genomic_DNA"/>
</dbReference>
<dbReference type="CDD" id="cd18808">
    <property type="entry name" value="SF1_C_Upf1"/>
    <property type="match status" value="1"/>
</dbReference>
<feature type="region of interest" description="Disordered" evidence="11">
    <location>
        <begin position="455"/>
        <end position="566"/>
    </location>
</feature>
<reference evidence="15 16" key="1">
    <citation type="journal article" date="2020" name="Fungal Divers.">
        <title>Resolving the Mortierellaceae phylogeny through synthesis of multi-gene phylogenetics and phylogenomics.</title>
        <authorList>
            <person name="Vandepol N."/>
            <person name="Liber J."/>
            <person name="Desiro A."/>
            <person name="Na H."/>
            <person name="Kennedy M."/>
            <person name="Barry K."/>
            <person name="Grigoriev I.V."/>
            <person name="Miller A.N."/>
            <person name="O'Donnell K."/>
            <person name="Stajich J.E."/>
            <person name="Bonito G."/>
        </authorList>
    </citation>
    <scope>NUCLEOTIDE SEQUENCE [LARGE SCALE GENOMIC DNA]</scope>
    <source>
        <strain evidence="15 16">AD045</strain>
    </source>
</reference>
<feature type="domain" description="DNA2/NAM7 helicase helicase" evidence="12">
    <location>
        <begin position="1020"/>
        <end position="1090"/>
    </location>
</feature>
<comment type="caution">
    <text evidence="15">The sequence shown here is derived from an EMBL/GenBank/DDBJ whole genome shotgun (WGS) entry which is preliminary data.</text>
</comment>
<dbReference type="Proteomes" id="UP001194696">
    <property type="component" value="Unassembled WGS sequence"/>
</dbReference>
<evidence type="ECO:0000256" key="3">
    <source>
        <dbReference type="ARBA" id="ARBA00012552"/>
    </source>
</evidence>
<dbReference type="InterPro" id="IPR041679">
    <property type="entry name" value="DNA2/NAM7-like_C"/>
</dbReference>
<protein>
    <recommendedName>
        <fullName evidence="3">RNA helicase</fullName>
        <ecNumber evidence="3">3.6.4.13</ecNumber>
    </recommendedName>
</protein>
<dbReference type="InterPro" id="IPR041677">
    <property type="entry name" value="DNA2/NAM7_AAA_11"/>
</dbReference>
<comment type="similarity">
    <text evidence="2">Belongs to the DNA2/NAM7 helicase family. SDE3 subfamily.</text>
</comment>
<evidence type="ECO:0000256" key="10">
    <source>
        <dbReference type="ARBA" id="ARBA00047984"/>
    </source>
</evidence>
<evidence type="ECO:0000256" key="7">
    <source>
        <dbReference type="ARBA" id="ARBA00022806"/>
    </source>
</evidence>
<feature type="compositionally biased region" description="Polar residues" evidence="11">
    <location>
        <begin position="358"/>
        <end position="371"/>
    </location>
</feature>
<accession>A0ABQ7K0S3</accession>
<evidence type="ECO:0000256" key="6">
    <source>
        <dbReference type="ARBA" id="ARBA00022801"/>
    </source>
</evidence>
<feature type="compositionally biased region" description="Low complexity" evidence="11">
    <location>
        <begin position="311"/>
        <end position="331"/>
    </location>
</feature>
<dbReference type="InterPro" id="IPR049080">
    <property type="entry name" value="MOV-10-like_beta-barrel"/>
</dbReference>
<sequence length="1795" mass="200006">MESNPAGSLPRHNHLHHQHHSFNPVHPHNQHQHPSLQQFPSNQSPYPLHQQQQQHLSRGLPQQQQQQQQHHSTLDGLNSGYLGSSALNRPAPARQSQLQSRQSVPLFSTGTLQPLPSAGTSSGHQTPTQETPNMIPSSNNQQNRFSRTPSPNRSIAHSPPSYSGMSTSNSGGFSTGRLSPVTFFPGAQPLFGQGQGFQDAVSARNLGNSSQHPSQPPSAAFTPLSMASHPNHRQQDSMSHGESLSRSNSGNHWTLPNQFTSHPDQTPLSIPQTLFLGQTDAAATFYGSNGQQDIPLGSFIPSPLPSYPASQQQQQQQHLHQAAFNQQQQQQRVGRPLSTQMSFAGTPIVAPMPTQQRVLQPSVPHTPSFHPQKQGPPLPHFQQPPQAYQQPFPQLQSQPVSHEDNSLKGRIPMNRSDSDGAQASVLKIPPGYFPIFNGSEWVMISHAAATVAGIPIPNPQNSPSHGSGSSANGHRSSMLQHRYDDGVLSYSGSPPPPPPTENQNRQGAEASRMMNGGSDLSRTGSESRRGSGPTQVNSSRASSPADFKRAAKSPSSHSPYYQDESSHTVQENLDLLELLQKYDYLSAWSRQGKSTTPSELGSPVDGTTTPKKQEPFEKSLALKEIIEWIEEHKDYLLREQQDLLVPGQVDFGNINPKAEVARKTIRIENHGPKIVQLQALKIIPNAFDQLKCISREVIYAHPANGTEPMFGNIDIELSTGANLGFFSSWLLILINESSLIGRKITWNVTNNTQLDREMDPYAKAFAPQWLRNLNLAKPRMVIPGEPVETIDFQEYLKSVEHPCYKKHNGKFSLEPQQVESLEVILPGQISIVLSADSYASRLQPLLQVEKHHSEEDVSSYNLFMVEIKLYDAAANYFQIQVGGLAERCPLLLRGDTIIVRQVTNGVFAGIEYRTFVHGTNMRSNSVYVHLPIGALPSLNRERWNVQFKVNNHRIREMYRAVGGVQEYIGYHPRDPVQDLNGDGEGDKNYSPRSFLFPTVHDAQPVKELPHLTLEFVDPSLNWEQKSTVQSIVRNDYGLVPFIISGPPGTGKTKTLTETALQILMNDTQSHILITAPSHSACDTIMNRLIPYLKPQYLFRLNDPTRTFAEVPTAIMPYCFGSVYFDMPPLDDLLRFRIVVCTCADAGMLISAGASNQSLREYLAHKGLTNDGEQSRSHWTHLLIDEAAQAIEPETDIPLLCILEETEAAPQVVLCGDHQQLGPKTFLPELQLSFLERLITTEPLYRDHPQNRQFSRRKVPFAAGDRRFKDMAFLGKTIPCFANLVQNYRCHPKMLMMPSAMFYNDTLVASADDGTIMSMLGNPILPNPECPIAFVGVNGLDASQVDEAVSWYNEAEAEKVASIIESLLVRSKEEEGTFKVKTSDIGVIAPFREQVKLLRQMLRSRGYAGVNVGTVEDYQGQEYRIMLISTTRSRAKYLDQDVRQGLGLVHFRKRFNVALTRAQAMMVIVGNPELLVLDDHWADYLHFCLRNGGYTGCPLPDSILNTHATGQKGRALIGRLEMNSFVSQYVDNLDRRRWLGGNVDNEQEGFIVVPSGSESGLDEIDDEDNDEEIEGQRDDNSEDGFEQGLYDESIEGLSHALSHELDLNEEFGQGAVRRPGGQEQRNMRGDEQEKEDRDDEDDETRVAKERLALGSLNMDDDTPELQSMHLSGMSSSHPSGMSSSHPSGMSSSHPSDRLSFGPLQGQLGLGTGSNALLRSQRSNEYGSEERHLQQQQQQRHPQPQLQHHQQQQQRQTPVLSPISWPANDREFKRMSNSKLVLERSFDPTEQDIFEEY</sequence>
<evidence type="ECO:0000313" key="15">
    <source>
        <dbReference type="EMBL" id="KAG0288434.1"/>
    </source>
</evidence>
<feature type="compositionally biased region" description="Polar residues" evidence="11">
    <location>
        <begin position="533"/>
        <end position="542"/>
    </location>
</feature>
<evidence type="ECO:0000256" key="4">
    <source>
        <dbReference type="ARBA" id="ARBA00022490"/>
    </source>
</evidence>
<feature type="domain" description="DNA2/NAM7 helicase-like C-terminal" evidence="13">
    <location>
        <begin position="1281"/>
        <end position="1471"/>
    </location>
</feature>
<keyword evidence="6" id="KW-0378">Hydrolase</keyword>
<evidence type="ECO:0000259" key="13">
    <source>
        <dbReference type="Pfam" id="PF13087"/>
    </source>
</evidence>
<feature type="compositionally biased region" description="Low complexity" evidence="11">
    <location>
        <begin position="43"/>
        <end position="71"/>
    </location>
</feature>
<dbReference type="InterPro" id="IPR047187">
    <property type="entry name" value="SF1_C_Upf1"/>
</dbReference>
<keyword evidence="5" id="KW-0547">Nucleotide-binding</keyword>
<evidence type="ECO:0000259" key="14">
    <source>
        <dbReference type="Pfam" id="PF21634"/>
    </source>
</evidence>
<organism evidence="15 16">
    <name type="scientific">Linnemannia gamsii</name>
    <dbReference type="NCBI Taxonomy" id="64522"/>
    <lineage>
        <taxon>Eukaryota</taxon>
        <taxon>Fungi</taxon>
        <taxon>Fungi incertae sedis</taxon>
        <taxon>Mucoromycota</taxon>
        <taxon>Mortierellomycotina</taxon>
        <taxon>Mortierellomycetes</taxon>
        <taxon>Mortierellales</taxon>
        <taxon>Mortierellaceae</taxon>
        <taxon>Linnemannia</taxon>
    </lineage>
</organism>
<keyword evidence="8" id="KW-0067">ATP-binding</keyword>
<dbReference type="PANTHER" id="PTHR45418:SF1">
    <property type="entry name" value="CANCER_TESTIS ANTIGEN 55"/>
    <property type="match status" value="1"/>
</dbReference>
<evidence type="ECO:0000256" key="9">
    <source>
        <dbReference type="ARBA" id="ARBA00023158"/>
    </source>
</evidence>
<feature type="region of interest" description="Disordered" evidence="11">
    <location>
        <begin position="1"/>
        <end position="173"/>
    </location>
</feature>
<feature type="compositionally biased region" description="Basic residues" evidence="11">
    <location>
        <begin position="11"/>
        <end position="20"/>
    </location>
</feature>
<dbReference type="Pfam" id="PF13086">
    <property type="entry name" value="AAA_11"/>
    <property type="match status" value="2"/>
</dbReference>
<keyword evidence="16" id="KW-1185">Reference proteome</keyword>